<evidence type="ECO:0000256" key="5">
    <source>
        <dbReference type="ARBA" id="ARBA00022989"/>
    </source>
</evidence>
<sequence length="534" mass="59684">MGPHPGQAPSYNSPTSPDTPDPDTSNSNISHPRTKYQDDKQHHMSKRSYSRRQLDRIARVQAELQRLKDECEALEMYIDFHLIPVLAFLYLCSHVDRNNMGNAKIEGMNDDLRLVGNQYNIASTLFFVPYIIFEIPSNIILKKTRPSLWLSAQVVTWGIVMACMSTVQGFAGLTVCRVFLGMCEAGFFPGAVYLVTQWYPPYQIQQRLALLYTSSAISGAFSGLLAYAISKMNGLQGIAGWRWIFIIEGIIPVAFGLALPYLLPDSPERVGWLSPEEKRFIELSFRQTGVRSSTGEGDKFSWSMLLNTMVDWKILLAILLAMVNAAPNAAFSYTMPTIIAKMGFESSTAQLLTIPPYFCGAVSSFLSGFLADRLSWRFPFIIVPMFVMLVSFILLFVLSANVDAYKGPMYFAVVLAQIGIYPLLPGISAWTGNNLPQSWKRSIGLAWLLAAGNTGSFIGTNVFLERQAPHYTIGYGVSLGIIIMGIITSCILEFSLWFLNRTKKRISEIEIRNQYTPEQLTAMGEKSPLFAYTL</sequence>
<feature type="region of interest" description="Disordered" evidence="7">
    <location>
        <begin position="1"/>
        <end position="52"/>
    </location>
</feature>
<dbReference type="Proteomes" id="UP000325945">
    <property type="component" value="Unassembled WGS sequence"/>
</dbReference>
<accession>A0A5N6XM65</accession>
<keyword evidence="4 8" id="KW-0812">Transmembrane</keyword>
<feature type="transmembrane region" description="Helical" evidence="8">
    <location>
        <begin position="177"/>
        <end position="196"/>
    </location>
</feature>
<feature type="transmembrane region" description="Helical" evidence="8">
    <location>
        <begin position="314"/>
        <end position="334"/>
    </location>
</feature>
<evidence type="ECO:0000256" key="7">
    <source>
        <dbReference type="SAM" id="MobiDB-lite"/>
    </source>
</evidence>
<evidence type="ECO:0000256" key="6">
    <source>
        <dbReference type="ARBA" id="ARBA00023136"/>
    </source>
</evidence>
<feature type="transmembrane region" description="Helical" evidence="8">
    <location>
        <begin position="121"/>
        <end position="141"/>
    </location>
</feature>
<protein>
    <submittedName>
        <fullName evidence="10">Major facilitator superfamily domain-containing protein</fullName>
    </submittedName>
</protein>
<evidence type="ECO:0000256" key="4">
    <source>
        <dbReference type="ARBA" id="ARBA00022692"/>
    </source>
</evidence>
<feature type="transmembrane region" description="Helical" evidence="8">
    <location>
        <begin position="148"/>
        <end position="171"/>
    </location>
</feature>
<dbReference type="FunFam" id="1.20.1250.20:FF:000013">
    <property type="entry name" value="MFS general substrate transporter"/>
    <property type="match status" value="1"/>
</dbReference>
<feature type="transmembrane region" description="Helical" evidence="8">
    <location>
        <begin position="378"/>
        <end position="398"/>
    </location>
</feature>
<evidence type="ECO:0000256" key="8">
    <source>
        <dbReference type="SAM" id="Phobius"/>
    </source>
</evidence>
<feature type="domain" description="Major facilitator superfamily (MFS) profile" evidence="9">
    <location>
        <begin position="82"/>
        <end position="503"/>
    </location>
</feature>
<dbReference type="InterPro" id="IPR011701">
    <property type="entry name" value="MFS"/>
</dbReference>
<dbReference type="PROSITE" id="PS50850">
    <property type="entry name" value="MFS"/>
    <property type="match status" value="1"/>
</dbReference>
<dbReference type="SUPFAM" id="SSF103473">
    <property type="entry name" value="MFS general substrate transporter"/>
    <property type="match status" value="1"/>
</dbReference>
<feature type="transmembrane region" description="Helical" evidence="8">
    <location>
        <begin position="241"/>
        <end position="263"/>
    </location>
</feature>
<dbReference type="GO" id="GO:0022857">
    <property type="term" value="F:transmembrane transporter activity"/>
    <property type="evidence" value="ECO:0007669"/>
    <property type="project" value="InterPro"/>
</dbReference>
<gene>
    <name evidence="10" type="ORF">BDV39DRAFT_199563</name>
</gene>
<dbReference type="InterPro" id="IPR036259">
    <property type="entry name" value="MFS_trans_sf"/>
</dbReference>
<dbReference type="AlphaFoldDB" id="A0A5N6XM65"/>
<evidence type="ECO:0000259" key="9">
    <source>
        <dbReference type="PROSITE" id="PS50850"/>
    </source>
</evidence>
<evidence type="ECO:0000256" key="1">
    <source>
        <dbReference type="ARBA" id="ARBA00004141"/>
    </source>
</evidence>
<feature type="transmembrane region" description="Helical" evidence="8">
    <location>
        <begin position="208"/>
        <end position="229"/>
    </location>
</feature>
<dbReference type="Gene3D" id="1.20.1250.20">
    <property type="entry name" value="MFS general substrate transporter like domains"/>
    <property type="match status" value="2"/>
</dbReference>
<keyword evidence="3" id="KW-0813">Transport</keyword>
<dbReference type="FunFam" id="1.20.1250.20:FF:000034">
    <property type="entry name" value="MFS general substrate transporter"/>
    <property type="match status" value="1"/>
</dbReference>
<feature type="transmembrane region" description="Helical" evidence="8">
    <location>
        <begin position="476"/>
        <end position="499"/>
    </location>
</feature>
<keyword evidence="11" id="KW-1185">Reference proteome</keyword>
<feature type="transmembrane region" description="Helical" evidence="8">
    <location>
        <begin position="410"/>
        <end position="431"/>
    </location>
</feature>
<proteinExistence type="inferred from homology"/>
<dbReference type="InterPro" id="IPR020846">
    <property type="entry name" value="MFS_dom"/>
</dbReference>
<evidence type="ECO:0000256" key="3">
    <source>
        <dbReference type="ARBA" id="ARBA00022448"/>
    </source>
</evidence>
<evidence type="ECO:0000313" key="10">
    <source>
        <dbReference type="EMBL" id="KAE8333209.1"/>
    </source>
</evidence>
<organism evidence="10 11">
    <name type="scientific">Aspergillus sergii</name>
    <dbReference type="NCBI Taxonomy" id="1034303"/>
    <lineage>
        <taxon>Eukaryota</taxon>
        <taxon>Fungi</taxon>
        <taxon>Dikarya</taxon>
        <taxon>Ascomycota</taxon>
        <taxon>Pezizomycotina</taxon>
        <taxon>Eurotiomycetes</taxon>
        <taxon>Eurotiomycetidae</taxon>
        <taxon>Eurotiales</taxon>
        <taxon>Aspergillaceae</taxon>
        <taxon>Aspergillus</taxon>
        <taxon>Aspergillus subgen. Circumdati</taxon>
    </lineage>
</organism>
<name>A0A5N6XM65_9EURO</name>
<keyword evidence="6 8" id="KW-0472">Membrane</keyword>
<dbReference type="PANTHER" id="PTHR43791">
    <property type="entry name" value="PERMEASE-RELATED"/>
    <property type="match status" value="1"/>
</dbReference>
<dbReference type="Pfam" id="PF07690">
    <property type="entry name" value="MFS_1"/>
    <property type="match status" value="1"/>
</dbReference>
<feature type="transmembrane region" description="Helical" evidence="8">
    <location>
        <begin position="354"/>
        <end position="371"/>
    </location>
</feature>
<comment type="subcellular location">
    <subcellularLocation>
        <location evidence="1">Membrane</location>
        <topology evidence="1">Multi-pass membrane protein</topology>
    </subcellularLocation>
</comment>
<feature type="transmembrane region" description="Helical" evidence="8">
    <location>
        <begin position="443"/>
        <end position="464"/>
    </location>
</feature>
<feature type="compositionally biased region" description="Low complexity" evidence="7">
    <location>
        <begin position="9"/>
        <end position="28"/>
    </location>
</feature>
<comment type="similarity">
    <text evidence="2">Belongs to the major facilitator superfamily.</text>
</comment>
<dbReference type="PANTHER" id="PTHR43791:SF54">
    <property type="entry name" value="MAJOR FACILITATOR SUPERFAMILY (MFS) PROFILE DOMAIN-CONTAINING PROTEIN-RELATED"/>
    <property type="match status" value="1"/>
</dbReference>
<keyword evidence="5 8" id="KW-1133">Transmembrane helix</keyword>
<evidence type="ECO:0000256" key="2">
    <source>
        <dbReference type="ARBA" id="ARBA00008335"/>
    </source>
</evidence>
<reference evidence="11" key="1">
    <citation type="submission" date="2019-04" db="EMBL/GenBank/DDBJ databases">
        <title>Friends and foes A comparative genomics studyof 23 Aspergillus species from section Flavi.</title>
        <authorList>
            <consortium name="DOE Joint Genome Institute"/>
            <person name="Kjaerbolling I."/>
            <person name="Vesth T."/>
            <person name="Frisvad J.C."/>
            <person name="Nybo J.L."/>
            <person name="Theobald S."/>
            <person name="Kildgaard S."/>
            <person name="Isbrandt T."/>
            <person name="Kuo A."/>
            <person name="Sato A."/>
            <person name="Lyhne E.K."/>
            <person name="Kogle M.E."/>
            <person name="Wiebenga A."/>
            <person name="Kun R.S."/>
            <person name="Lubbers R.J."/>
            <person name="Makela M.R."/>
            <person name="Barry K."/>
            <person name="Chovatia M."/>
            <person name="Clum A."/>
            <person name="Daum C."/>
            <person name="Haridas S."/>
            <person name="He G."/>
            <person name="LaButti K."/>
            <person name="Lipzen A."/>
            <person name="Mondo S."/>
            <person name="Riley R."/>
            <person name="Salamov A."/>
            <person name="Simmons B.A."/>
            <person name="Magnuson J.K."/>
            <person name="Henrissat B."/>
            <person name="Mortensen U.H."/>
            <person name="Larsen T.O."/>
            <person name="Devries R.P."/>
            <person name="Grigoriev I.V."/>
            <person name="Machida M."/>
            <person name="Baker S.E."/>
            <person name="Andersen M.R."/>
        </authorList>
    </citation>
    <scope>NUCLEOTIDE SEQUENCE [LARGE SCALE GENOMIC DNA]</scope>
    <source>
        <strain evidence="11">CBS 130017</strain>
    </source>
</reference>
<dbReference type="EMBL" id="ML741763">
    <property type="protein sequence ID" value="KAE8333209.1"/>
    <property type="molecule type" value="Genomic_DNA"/>
</dbReference>
<dbReference type="GO" id="GO:0016020">
    <property type="term" value="C:membrane"/>
    <property type="evidence" value="ECO:0007669"/>
    <property type="project" value="UniProtKB-SubCell"/>
</dbReference>
<evidence type="ECO:0000313" key="11">
    <source>
        <dbReference type="Proteomes" id="UP000325945"/>
    </source>
</evidence>